<evidence type="ECO:0000313" key="7">
    <source>
        <dbReference type="Proteomes" id="UP000240811"/>
    </source>
</evidence>
<reference evidence="7" key="2">
    <citation type="submission" date="2018-02" db="EMBL/GenBank/DDBJ databases">
        <title>Genome sequence of Candidatus Liberibacter europaeus.</title>
        <authorList>
            <person name="Frampton R.A."/>
            <person name="Thompson S.M."/>
            <person name="David C."/>
            <person name="Addison S.M."/>
            <person name="Smith G.R."/>
        </authorList>
    </citation>
    <scope>NUCLEOTIDE SEQUENCE [LARGE SCALE GENOMIC DNA]</scope>
</reference>
<protein>
    <submittedName>
        <fullName evidence="5">Nuclease</fullName>
    </submittedName>
</protein>
<dbReference type="InterPro" id="IPR011856">
    <property type="entry name" value="tRNA_endonuc-like_dom_sf"/>
</dbReference>
<feature type="domain" description="VRR-NUC" evidence="4">
    <location>
        <begin position="2"/>
        <end position="82"/>
    </location>
</feature>
<evidence type="ECO:0000256" key="1">
    <source>
        <dbReference type="ARBA" id="ARBA00001946"/>
    </source>
</evidence>
<comment type="cofactor">
    <cofactor evidence="1">
        <name>Mg(2+)</name>
        <dbReference type="ChEBI" id="CHEBI:18420"/>
    </cofactor>
</comment>
<dbReference type="Proteomes" id="UP000240811">
    <property type="component" value="Unassembled WGS sequence"/>
</dbReference>
<name>A0A2T4VWP5_9HYPH</name>
<accession>A0A2T4VWP5</accession>
<dbReference type="Pfam" id="PF08774">
    <property type="entry name" value="VRR_NUC"/>
    <property type="match status" value="1"/>
</dbReference>
<keyword evidence="3" id="KW-0378">Hydrolase</keyword>
<dbReference type="SMART" id="SM00990">
    <property type="entry name" value="VRR_NUC"/>
    <property type="match status" value="1"/>
</dbReference>
<comment type="caution">
    <text evidence="5">The sequence shown here is derived from an EMBL/GenBank/DDBJ whole genome shotgun (WGS) entry which is preliminary data.</text>
</comment>
<dbReference type="Gene3D" id="3.40.1350.10">
    <property type="match status" value="1"/>
</dbReference>
<evidence type="ECO:0000313" key="6">
    <source>
        <dbReference type="EMBL" id="PTL86446.1"/>
    </source>
</evidence>
<evidence type="ECO:0000259" key="4">
    <source>
        <dbReference type="SMART" id="SM00990"/>
    </source>
</evidence>
<dbReference type="AlphaFoldDB" id="A0A2T4VWP5"/>
<dbReference type="InterPro" id="IPR014883">
    <property type="entry name" value="VRR_NUC"/>
</dbReference>
<evidence type="ECO:0000313" key="5">
    <source>
        <dbReference type="EMBL" id="PTL86203.1"/>
    </source>
</evidence>
<gene>
    <name evidence="6" type="ORF">C4617_03330</name>
    <name evidence="5" type="ORF">C4617_04865</name>
</gene>
<keyword evidence="2" id="KW-0540">Nuclease</keyword>
<evidence type="ECO:0000256" key="3">
    <source>
        <dbReference type="ARBA" id="ARBA00022801"/>
    </source>
</evidence>
<proteinExistence type="predicted"/>
<sequence>MIAESTLEKRLVKGVRELDCFIRKIQFISHRGCPDRLIITPQGTLFWVEMKKKGGRLSTAQKREILTLKRHQQKVEVLSSVHEVDNFLEELKCYLN</sequence>
<evidence type="ECO:0000256" key="2">
    <source>
        <dbReference type="ARBA" id="ARBA00022722"/>
    </source>
</evidence>
<organism evidence="5 7">
    <name type="scientific">Candidatus Liberibacter europaeus</name>
    <dbReference type="NCBI Taxonomy" id="744859"/>
    <lineage>
        <taxon>Bacteria</taxon>
        <taxon>Pseudomonadati</taxon>
        <taxon>Pseudomonadota</taxon>
        <taxon>Alphaproteobacteria</taxon>
        <taxon>Hyphomicrobiales</taxon>
        <taxon>Rhizobiaceae</taxon>
        <taxon>Liberibacter</taxon>
    </lineage>
</organism>
<dbReference type="GO" id="GO:0016788">
    <property type="term" value="F:hydrolase activity, acting on ester bonds"/>
    <property type="evidence" value="ECO:0007669"/>
    <property type="project" value="InterPro"/>
</dbReference>
<dbReference type="GO" id="GO:0003676">
    <property type="term" value="F:nucleic acid binding"/>
    <property type="evidence" value="ECO:0007669"/>
    <property type="project" value="InterPro"/>
</dbReference>
<dbReference type="GO" id="GO:0004518">
    <property type="term" value="F:nuclease activity"/>
    <property type="evidence" value="ECO:0007669"/>
    <property type="project" value="UniProtKB-KW"/>
</dbReference>
<dbReference type="EMBL" id="PSQJ01000006">
    <property type="protein sequence ID" value="PTL86203.1"/>
    <property type="molecule type" value="Genomic_DNA"/>
</dbReference>
<reference evidence="5" key="1">
    <citation type="submission" date="2018-02" db="EMBL/GenBank/DDBJ databases">
        <title>Genome sequence of Candidatus Liberibacter europaeus.</title>
        <authorList>
            <person name="Frampton R.A."/>
            <person name="Thompson S.M."/>
            <person name="Kalamorz F."/>
            <person name="David C."/>
            <person name="Addison S.M."/>
            <person name="Smith G.R."/>
        </authorList>
    </citation>
    <scope>NUCLEOTIDE SEQUENCE [LARGE SCALE GENOMIC DNA]</scope>
    <source>
        <strain evidence="5">ASNZ1</strain>
    </source>
</reference>
<dbReference type="EMBL" id="PSQJ01000003">
    <property type="protein sequence ID" value="PTL86446.1"/>
    <property type="molecule type" value="Genomic_DNA"/>
</dbReference>